<dbReference type="AlphaFoldDB" id="A0A4P9X6M0"/>
<dbReference type="Gene3D" id="3.40.630.10">
    <property type="entry name" value="Zn peptidases"/>
    <property type="match status" value="1"/>
</dbReference>
<dbReference type="Proteomes" id="UP000274922">
    <property type="component" value="Unassembled WGS sequence"/>
</dbReference>
<evidence type="ECO:0000313" key="6">
    <source>
        <dbReference type="EMBL" id="RKP00847.1"/>
    </source>
</evidence>
<dbReference type="GO" id="GO:0070006">
    <property type="term" value="F:metalloaminopeptidase activity"/>
    <property type="evidence" value="ECO:0007669"/>
    <property type="project" value="InterPro"/>
</dbReference>
<dbReference type="InterPro" id="IPR011356">
    <property type="entry name" value="Leucine_aapep/pepB"/>
</dbReference>
<organism evidence="6 7">
    <name type="scientific">Caulochytrium protostelioides</name>
    <dbReference type="NCBI Taxonomy" id="1555241"/>
    <lineage>
        <taxon>Eukaryota</taxon>
        <taxon>Fungi</taxon>
        <taxon>Fungi incertae sedis</taxon>
        <taxon>Chytridiomycota</taxon>
        <taxon>Chytridiomycota incertae sedis</taxon>
        <taxon>Chytridiomycetes</taxon>
        <taxon>Caulochytriales</taxon>
        <taxon>Caulochytriaceae</taxon>
        <taxon>Caulochytrium</taxon>
    </lineage>
</organism>
<reference evidence="7" key="1">
    <citation type="journal article" date="2018" name="Nat. Microbiol.">
        <title>Leveraging single-cell genomics to expand the fungal tree of life.</title>
        <authorList>
            <person name="Ahrendt S.R."/>
            <person name="Quandt C.A."/>
            <person name="Ciobanu D."/>
            <person name="Clum A."/>
            <person name="Salamov A."/>
            <person name="Andreopoulos B."/>
            <person name="Cheng J.F."/>
            <person name="Woyke T."/>
            <person name="Pelin A."/>
            <person name="Henrissat B."/>
            <person name="Reynolds N.K."/>
            <person name="Benny G.L."/>
            <person name="Smith M.E."/>
            <person name="James T.Y."/>
            <person name="Grigoriev I.V."/>
        </authorList>
    </citation>
    <scope>NUCLEOTIDE SEQUENCE [LARGE SCALE GENOMIC DNA]</scope>
    <source>
        <strain evidence="7">ATCC 52028</strain>
    </source>
</reference>
<keyword evidence="3" id="KW-0645">Protease</keyword>
<dbReference type="Pfam" id="PF00883">
    <property type="entry name" value="Peptidase_M17"/>
    <property type="match status" value="1"/>
</dbReference>
<evidence type="ECO:0000256" key="3">
    <source>
        <dbReference type="ARBA" id="ARBA00022670"/>
    </source>
</evidence>
<evidence type="ECO:0000256" key="1">
    <source>
        <dbReference type="ARBA" id="ARBA00009528"/>
    </source>
</evidence>
<protein>
    <recommendedName>
        <fullName evidence="5">Cytosol aminopeptidase domain-containing protein</fullName>
    </recommendedName>
</protein>
<feature type="domain" description="Cytosol aminopeptidase" evidence="5">
    <location>
        <begin position="168"/>
        <end position="512"/>
    </location>
</feature>
<dbReference type="EMBL" id="ML014196">
    <property type="protein sequence ID" value="RKP00847.1"/>
    <property type="molecule type" value="Genomic_DNA"/>
</dbReference>
<keyword evidence="4" id="KW-0378">Hydrolase</keyword>
<dbReference type="SUPFAM" id="SSF53187">
    <property type="entry name" value="Zn-dependent exopeptidases"/>
    <property type="match status" value="1"/>
</dbReference>
<evidence type="ECO:0000259" key="5">
    <source>
        <dbReference type="Pfam" id="PF00883"/>
    </source>
</evidence>
<dbReference type="GO" id="GO:0030145">
    <property type="term" value="F:manganese ion binding"/>
    <property type="evidence" value="ECO:0007669"/>
    <property type="project" value="InterPro"/>
</dbReference>
<dbReference type="STRING" id="1555241.A0A4P9X6M0"/>
<feature type="non-terminal residue" evidence="6">
    <location>
        <position position="1"/>
    </location>
</feature>
<proteinExistence type="inferred from homology"/>
<gene>
    <name evidence="6" type="ORF">CXG81DRAFT_5608</name>
</gene>
<dbReference type="GO" id="GO:0006508">
    <property type="term" value="P:proteolysis"/>
    <property type="evidence" value="ECO:0007669"/>
    <property type="project" value="UniProtKB-KW"/>
</dbReference>
<name>A0A4P9X6M0_9FUNG</name>
<dbReference type="PANTHER" id="PTHR11963:SF48">
    <property type="entry name" value="DIPEPTIDASE B, ISOFORM A"/>
    <property type="match status" value="1"/>
</dbReference>
<evidence type="ECO:0000256" key="2">
    <source>
        <dbReference type="ARBA" id="ARBA00022438"/>
    </source>
</evidence>
<dbReference type="OrthoDB" id="412814at2759"/>
<dbReference type="PRINTS" id="PR00481">
    <property type="entry name" value="LAMNOPPTDASE"/>
</dbReference>
<evidence type="ECO:0000313" key="7">
    <source>
        <dbReference type="Proteomes" id="UP000274922"/>
    </source>
</evidence>
<comment type="similarity">
    <text evidence="1">Belongs to the peptidase M17 family.</text>
</comment>
<dbReference type="GO" id="GO:0005737">
    <property type="term" value="C:cytoplasm"/>
    <property type="evidence" value="ECO:0007669"/>
    <property type="project" value="InterPro"/>
</dbReference>
<dbReference type="PANTHER" id="PTHR11963">
    <property type="entry name" value="LEUCINE AMINOPEPTIDASE-RELATED"/>
    <property type="match status" value="1"/>
</dbReference>
<feature type="non-terminal residue" evidence="6">
    <location>
        <position position="516"/>
    </location>
</feature>
<accession>A0A4P9X6M0</accession>
<sequence>APIAEYLHLDAAAGTAPAVSLMHVANAPGERVVLGAMPSLRGDTDDVRCYADAAGRALARGRAAGMRRPIVFVESPLPPTSGATARMNAAAKARLERDYVRYVEVALLGMLQEAYTPLQAREWLTAQQKADLCQPFKEIGVAMPSGAPEAAFASTLRFVDAVERGRALARDVGGSDPERMSPQRCATHIREALAQVADCPVSYEALTDQATLEQEYPLLTAVTRASDSVPRHAPVVVTMRYASPDPSAVKENLFLVGKGVTYDTGGLDVKTGGAMRGMSRDKLGAAAVAGLMLTTALLRPTRVNIVAHCCFVRNSCGANGYVDDEVLVSRAGVRVLVGCTDAEGRMIMADALHHAKQEALALPATAAPAKLFTVATLTGHVIRAYGPYMGLVPNGVAREDGTAARLDAAAHVWGDPAERSSLRREDYALIAAPADRTADVLQANTQPSTLTPRGHQYPAAFLAVASGLDRHGLDSAQPLAYVHMDIAGSAECSHPGGTTGLPRTTGSPIAALVGTF</sequence>
<keyword evidence="2" id="KW-0031">Aminopeptidase</keyword>
<dbReference type="InterPro" id="IPR000819">
    <property type="entry name" value="Peptidase_M17_C"/>
</dbReference>
<keyword evidence="7" id="KW-1185">Reference proteome</keyword>
<evidence type="ECO:0000256" key="4">
    <source>
        <dbReference type="ARBA" id="ARBA00022801"/>
    </source>
</evidence>